<dbReference type="RefSeq" id="WP_014110692.1">
    <property type="nucleotide sequence ID" value="NC_016043.1"/>
</dbReference>
<comment type="subcellular location">
    <subcellularLocation>
        <location evidence="1 10">Cytoplasm</location>
    </subcellularLocation>
</comment>
<dbReference type="Pfam" id="PF00712">
    <property type="entry name" value="DNA_pol3_beta"/>
    <property type="match status" value="1"/>
</dbReference>
<proteinExistence type="inferred from homology"/>
<dbReference type="Pfam" id="PF02768">
    <property type="entry name" value="DNA_pol3_beta_3"/>
    <property type="match status" value="1"/>
</dbReference>
<feature type="domain" description="DNA polymerase III beta sliding clamp N-terminal" evidence="11">
    <location>
        <begin position="8"/>
        <end position="142"/>
    </location>
</feature>
<dbReference type="PANTHER" id="PTHR30478">
    <property type="entry name" value="DNA POLYMERASE III SUBUNIT BETA"/>
    <property type="match status" value="1"/>
</dbReference>
<evidence type="ECO:0000256" key="8">
    <source>
        <dbReference type="ARBA" id="ARBA00022932"/>
    </source>
</evidence>
<organism evidence="14 15">
    <name type="scientific">Taylorella asinigenitalis (strain MCE3)</name>
    <dbReference type="NCBI Taxonomy" id="1008459"/>
    <lineage>
        <taxon>Bacteria</taxon>
        <taxon>Pseudomonadati</taxon>
        <taxon>Pseudomonadota</taxon>
        <taxon>Betaproteobacteria</taxon>
        <taxon>Burkholderiales</taxon>
        <taxon>Alcaligenaceae</taxon>
        <taxon>Taylorella</taxon>
    </lineage>
</organism>
<dbReference type="SMART" id="SM00480">
    <property type="entry name" value="POL3Bc"/>
    <property type="match status" value="1"/>
</dbReference>
<evidence type="ECO:0000313" key="14">
    <source>
        <dbReference type="EMBL" id="AEP35793.1"/>
    </source>
</evidence>
<dbReference type="STRING" id="1008459.TASI_0002"/>
<feature type="domain" description="DNA polymerase III beta sliding clamp central" evidence="12">
    <location>
        <begin position="155"/>
        <end position="268"/>
    </location>
</feature>
<dbReference type="InterPro" id="IPR001001">
    <property type="entry name" value="DNA_polIII_beta"/>
</dbReference>
<name>G4QCX6_TAYAM</name>
<sequence>MQVFYQGTEAIRKPLETVVGIVEKRASLPILAHVLIRKSPEYLDLVTSDMSIQITTRLNFGRDSEADSETNSKPEILDGLEEFSDDNNILKIAVPAHKFMNIVRVMPTGAMIEANLSESKINLTGADSSFTLQTLPGADYPEADFDVDWKCNFSIKAKDLKKILNLVSCAMAQNDIRYYLNGMLLVIEPGKLHGVATDGHRLSHAAESVEGVTESSKVIIPRKTVEHLLRLLEDSNSDVRISVSSRSIRFVFGNIEIISKQVEGKFPDFEKVIPKGYGTQITIKRSILNENLNRANILVNEDKLHSIKLHFANDLLTISSSNLDQEESKMEIGVVYNDKPIQMGFNALYLLDVLNVLSSYENVILSMSGESNSSLLISVPEDDEFKYVVMPLRI</sequence>
<evidence type="ECO:0000259" key="13">
    <source>
        <dbReference type="Pfam" id="PF02768"/>
    </source>
</evidence>
<reference evidence="14 15" key="2">
    <citation type="journal article" date="2012" name="PLoS ONE">
        <title>Genomic characterization of the taylorella genus.</title>
        <authorList>
            <person name="Hebert L."/>
            <person name="Moumen B."/>
            <person name="Pons N."/>
            <person name="Duquesne F."/>
            <person name="Breuil M.F."/>
            <person name="Goux D."/>
            <person name="Batto J.M."/>
            <person name="Laugier C."/>
            <person name="Renault P."/>
            <person name="Petry S."/>
        </authorList>
    </citation>
    <scope>NUCLEOTIDE SEQUENCE [LARGE SCALE GENOMIC DNA]</scope>
    <source>
        <strain evidence="14 15">MCE3</strain>
    </source>
</reference>
<dbReference type="eggNOG" id="COG0592">
    <property type="taxonomic scope" value="Bacteria"/>
</dbReference>
<evidence type="ECO:0000256" key="10">
    <source>
        <dbReference type="PIRNR" id="PIRNR000804"/>
    </source>
</evidence>
<dbReference type="InterPro" id="IPR022635">
    <property type="entry name" value="DNA_polIII_beta_C"/>
</dbReference>
<dbReference type="KEGG" id="tas:TASI_0002"/>
<evidence type="ECO:0000256" key="1">
    <source>
        <dbReference type="ARBA" id="ARBA00004496"/>
    </source>
</evidence>
<evidence type="ECO:0000313" key="15">
    <source>
        <dbReference type="Proteomes" id="UP000009284"/>
    </source>
</evidence>
<reference key="1">
    <citation type="submission" date="2011-09" db="EMBL/GenBank/DDBJ databases">
        <title>Genomic characterization of the Taylorella genus.</title>
        <authorList>
            <person name="Hebert L."/>
            <person name="Moumen B."/>
            <person name="Pons N."/>
            <person name="Duquesne F."/>
            <person name="Breuil M.-F."/>
            <person name="Goux D."/>
            <person name="Batto J.-M."/>
            <person name="Renault P."/>
            <person name="Laugier C."/>
            <person name="Petry S."/>
        </authorList>
    </citation>
    <scope>NUCLEOTIDE SEQUENCE</scope>
    <source>
        <strain>MCE3</strain>
    </source>
</reference>
<keyword evidence="8 10" id="KW-0239">DNA-directed DNA polymerase</keyword>
<evidence type="ECO:0000256" key="5">
    <source>
        <dbReference type="ARBA" id="ARBA00022679"/>
    </source>
</evidence>
<dbReference type="GO" id="GO:0006271">
    <property type="term" value="P:DNA strand elongation involved in DNA replication"/>
    <property type="evidence" value="ECO:0007669"/>
    <property type="project" value="TreeGrafter"/>
</dbReference>
<evidence type="ECO:0000256" key="9">
    <source>
        <dbReference type="ARBA" id="ARBA00023125"/>
    </source>
</evidence>
<evidence type="ECO:0000256" key="3">
    <source>
        <dbReference type="ARBA" id="ARBA00021035"/>
    </source>
</evidence>
<keyword evidence="6 10" id="KW-0548">Nucleotidyltransferase</keyword>
<feature type="domain" description="DNA polymerase III beta sliding clamp C-terminal" evidence="13">
    <location>
        <begin position="271"/>
        <end position="393"/>
    </location>
</feature>
<dbReference type="HOGENOM" id="CLU_038149_4_2_4"/>
<comment type="similarity">
    <text evidence="2 10">Belongs to the beta sliding clamp family.</text>
</comment>
<dbReference type="Pfam" id="PF02767">
    <property type="entry name" value="DNA_pol3_beta_2"/>
    <property type="match status" value="1"/>
</dbReference>
<dbReference type="InterPro" id="IPR022634">
    <property type="entry name" value="DNA_polIII_beta_N"/>
</dbReference>
<dbReference type="EMBL" id="CP003059">
    <property type="protein sequence ID" value="AEP35793.1"/>
    <property type="molecule type" value="Genomic_DNA"/>
</dbReference>
<dbReference type="GO" id="GO:0003677">
    <property type="term" value="F:DNA binding"/>
    <property type="evidence" value="ECO:0007669"/>
    <property type="project" value="UniProtKB-UniRule"/>
</dbReference>
<dbReference type="PIRSF" id="PIRSF000804">
    <property type="entry name" value="DNA_pol_III_b"/>
    <property type="match status" value="1"/>
</dbReference>
<dbReference type="Proteomes" id="UP000009284">
    <property type="component" value="Chromosome"/>
</dbReference>
<protein>
    <recommendedName>
        <fullName evidence="3 10">Beta sliding clamp</fullName>
    </recommendedName>
</protein>
<evidence type="ECO:0000256" key="7">
    <source>
        <dbReference type="ARBA" id="ARBA00022705"/>
    </source>
</evidence>
<keyword evidence="5 10" id="KW-0808">Transferase</keyword>
<gene>
    <name evidence="14" type="ordered locus">TASI_0002</name>
</gene>
<dbReference type="InterPro" id="IPR046938">
    <property type="entry name" value="DNA_clamp_sf"/>
</dbReference>
<dbReference type="AlphaFoldDB" id="G4QCX6"/>
<dbReference type="Gene3D" id="3.10.150.10">
    <property type="entry name" value="DNA Polymerase III, subunit A, domain 2"/>
    <property type="match status" value="1"/>
</dbReference>
<dbReference type="CDD" id="cd00140">
    <property type="entry name" value="beta_clamp"/>
    <property type="match status" value="1"/>
</dbReference>
<dbReference type="GO" id="GO:0003887">
    <property type="term" value="F:DNA-directed DNA polymerase activity"/>
    <property type="evidence" value="ECO:0007669"/>
    <property type="project" value="UniProtKB-UniRule"/>
</dbReference>
<dbReference type="OrthoDB" id="8421503at2"/>
<evidence type="ECO:0000256" key="4">
    <source>
        <dbReference type="ARBA" id="ARBA00022490"/>
    </source>
</evidence>
<evidence type="ECO:0000256" key="6">
    <source>
        <dbReference type="ARBA" id="ARBA00022695"/>
    </source>
</evidence>
<dbReference type="GO" id="GO:0009360">
    <property type="term" value="C:DNA polymerase III complex"/>
    <property type="evidence" value="ECO:0007669"/>
    <property type="project" value="InterPro"/>
</dbReference>
<dbReference type="GO" id="GO:0005737">
    <property type="term" value="C:cytoplasm"/>
    <property type="evidence" value="ECO:0007669"/>
    <property type="project" value="UniProtKB-SubCell"/>
</dbReference>
<dbReference type="GO" id="GO:0008408">
    <property type="term" value="F:3'-5' exonuclease activity"/>
    <property type="evidence" value="ECO:0007669"/>
    <property type="project" value="InterPro"/>
</dbReference>
<dbReference type="NCBIfam" id="TIGR00663">
    <property type="entry name" value="dnan"/>
    <property type="match status" value="1"/>
</dbReference>
<comment type="subunit">
    <text evidence="10">Forms a ring-shaped head-to-tail homodimer around DNA.</text>
</comment>
<keyword evidence="4 10" id="KW-0963">Cytoplasm</keyword>
<comment type="function">
    <text evidence="10">Confers DNA tethering and processivity to DNA polymerases and other proteins. Acts as a clamp, forming a ring around DNA (a reaction catalyzed by the clamp-loading complex) which diffuses in an ATP-independent manner freely and bidirectionally along dsDNA. Initially characterized for its ability to contact the catalytic subunit of DNA polymerase III (Pol III), a complex, multichain enzyme responsible for most of the replicative synthesis in bacteria; Pol III exhibits 3'-5' exonuclease proofreading activity. The beta chain is required for initiation of replication as well as for processivity of DNA replication.</text>
</comment>
<keyword evidence="15" id="KW-1185">Reference proteome</keyword>
<dbReference type="SUPFAM" id="SSF55979">
    <property type="entry name" value="DNA clamp"/>
    <property type="match status" value="3"/>
</dbReference>
<evidence type="ECO:0000259" key="12">
    <source>
        <dbReference type="Pfam" id="PF02767"/>
    </source>
</evidence>
<keyword evidence="7 10" id="KW-0235">DNA replication</keyword>
<evidence type="ECO:0000259" key="11">
    <source>
        <dbReference type="Pfam" id="PF00712"/>
    </source>
</evidence>
<dbReference type="Gene3D" id="3.70.10.10">
    <property type="match status" value="1"/>
</dbReference>
<accession>G4QCX6</accession>
<dbReference type="PANTHER" id="PTHR30478:SF0">
    <property type="entry name" value="BETA SLIDING CLAMP"/>
    <property type="match status" value="1"/>
</dbReference>
<dbReference type="InterPro" id="IPR022637">
    <property type="entry name" value="DNA_polIII_beta_cen"/>
</dbReference>
<keyword evidence="9" id="KW-0238">DNA-binding</keyword>
<evidence type="ECO:0000256" key="2">
    <source>
        <dbReference type="ARBA" id="ARBA00010752"/>
    </source>
</evidence>